<gene>
    <name evidence="2" type="ORF">EHS24_000080</name>
</gene>
<dbReference type="AlphaFoldDB" id="A0A427Y8V9"/>
<evidence type="ECO:0000313" key="2">
    <source>
        <dbReference type="EMBL" id="RSH87570.1"/>
    </source>
</evidence>
<name>A0A427Y8V9_9TREE</name>
<dbReference type="EMBL" id="RSCE01000001">
    <property type="protein sequence ID" value="RSH87570.1"/>
    <property type="molecule type" value="Genomic_DNA"/>
</dbReference>
<keyword evidence="3" id="KW-1185">Reference proteome</keyword>
<evidence type="ECO:0000313" key="3">
    <source>
        <dbReference type="Proteomes" id="UP000279236"/>
    </source>
</evidence>
<dbReference type="RefSeq" id="XP_028479778.1">
    <property type="nucleotide sequence ID" value="XM_028615921.1"/>
</dbReference>
<proteinExistence type="predicted"/>
<dbReference type="GeneID" id="39584623"/>
<dbReference type="Proteomes" id="UP000279236">
    <property type="component" value="Unassembled WGS sequence"/>
</dbReference>
<accession>A0A427Y8V9</accession>
<reference evidence="2 3" key="1">
    <citation type="submission" date="2018-11" db="EMBL/GenBank/DDBJ databases">
        <title>Genome sequence of Apiotrichum porosum DSM 27194.</title>
        <authorList>
            <person name="Aliyu H."/>
            <person name="Gorte O."/>
            <person name="Ochsenreither K."/>
        </authorList>
    </citation>
    <scope>NUCLEOTIDE SEQUENCE [LARGE SCALE GENOMIC DNA]</scope>
    <source>
        <strain evidence="2 3">DSM 27194</strain>
    </source>
</reference>
<feature type="region of interest" description="Disordered" evidence="1">
    <location>
        <begin position="30"/>
        <end position="91"/>
    </location>
</feature>
<organism evidence="2 3">
    <name type="scientific">Apiotrichum porosum</name>
    <dbReference type="NCBI Taxonomy" id="105984"/>
    <lineage>
        <taxon>Eukaryota</taxon>
        <taxon>Fungi</taxon>
        <taxon>Dikarya</taxon>
        <taxon>Basidiomycota</taxon>
        <taxon>Agaricomycotina</taxon>
        <taxon>Tremellomycetes</taxon>
        <taxon>Trichosporonales</taxon>
        <taxon>Trichosporonaceae</taxon>
        <taxon>Apiotrichum</taxon>
    </lineage>
</organism>
<sequence>MARRRSDSVSVFSFEDDVGDSSVWCCFGGGKRPKTTTTPQTSQVVYNPPPTGMRNASGSPPALPQKDEGAIQAQTQVRYAPAVSPSPSPPH</sequence>
<evidence type="ECO:0000256" key="1">
    <source>
        <dbReference type="SAM" id="MobiDB-lite"/>
    </source>
</evidence>
<comment type="caution">
    <text evidence="2">The sequence shown here is derived from an EMBL/GenBank/DDBJ whole genome shotgun (WGS) entry which is preliminary data.</text>
</comment>
<protein>
    <submittedName>
        <fullName evidence="2">Uncharacterized protein</fullName>
    </submittedName>
</protein>